<sequence>ESFPVFCIASRLMIRLKNKARELVKQDLDNFKEEKSAFEKLSKTLDKVHFGSAVKLNVGGTVYKTTLDTLRKNPDSMLCAMFSGRHELKPDGDDGAYFIDRDGKLFQQKYILNYLRHGVLRCPEKKTRGEELLDEANFYQIQGIITQLKGNLTILSSIIKEESQASTIMSWLPPGASCTLLFRAATEGKNAATFHRCCNKKGPTLVVMQSGSSIFGGYTSKSWSSASSQTFTGDTGSFLFTLVNPTGNQAAKLDSNPDGGIRCSSDKGPSFGNAKNYDLQIWCKDEKGYLDLCYGFRRPESVDKNKYFTGSNGFEITDLEGLDNLKPETSAAEKLSKTLDSDVHVGSTIKLNVGGKIYKTTLETLKKDPDSMLCAMFCGRHVVKPDPEDGAYFIDRDGKLFRYILNYLRNGEFLFPENKILRKELLNEADFYQIQGIIGQLSENLTKLSKIIKNEDHGFTVMSWLPPCASCTLLFRARIDGKTAADFHRCCDNKGPTLIVIQSGVYIFGGYTSKSWTSPSSLITFADTESFLFTLVNPAGNQPVKLTSKPGGGIRCCSGRGPAFGNKSYYDLKIWDGNQAGYLDLGYGFNFPSSENKTEYFTGSDGFVVTELEVYKVGFKSKLST</sequence>
<dbReference type="Proteomes" id="UP001159405">
    <property type="component" value="Unassembled WGS sequence"/>
</dbReference>
<dbReference type="SMART" id="SM00584">
    <property type="entry name" value="TLDc"/>
    <property type="match status" value="2"/>
</dbReference>
<organism evidence="2 3">
    <name type="scientific">Porites lobata</name>
    <dbReference type="NCBI Taxonomy" id="104759"/>
    <lineage>
        <taxon>Eukaryota</taxon>
        <taxon>Metazoa</taxon>
        <taxon>Cnidaria</taxon>
        <taxon>Anthozoa</taxon>
        <taxon>Hexacorallia</taxon>
        <taxon>Scleractinia</taxon>
        <taxon>Fungiina</taxon>
        <taxon>Poritidae</taxon>
        <taxon>Porites</taxon>
    </lineage>
</organism>
<evidence type="ECO:0000259" key="1">
    <source>
        <dbReference type="PROSITE" id="PS51886"/>
    </source>
</evidence>
<proteinExistence type="predicted"/>
<evidence type="ECO:0000313" key="3">
    <source>
        <dbReference type="Proteomes" id="UP001159405"/>
    </source>
</evidence>
<keyword evidence="3" id="KW-1185">Reference proteome</keyword>
<dbReference type="EMBL" id="CALNXK010000184">
    <property type="protein sequence ID" value="CAH3173728.1"/>
    <property type="molecule type" value="Genomic_DNA"/>
</dbReference>
<dbReference type="PANTHER" id="PTHR11145:SF8">
    <property type="entry name" value="RE57120P"/>
    <property type="match status" value="1"/>
</dbReference>
<feature type="non-terminal residue" evidence="2">
    <location>
        <position position="1"/>
    </location>
</feature>
<dbReference type="PANTHER" id="PTHR11145">
    <property type="entry name" value="BTB/POZ DOMAIN-CONTAINING ADAPTER FOR CUL3-MEDIATED RHOA DEGRADATION PROTEIN FAMILY MEMBER"/>
    <property type="match status" value="1"/>
</dbReference>
<dbReference type="InterPro" id="IPR003131">
    <property type="entry name" value="T1-type_BTB"/>
</dbReference>
<feature type="domain" description="TLDc" evidence="1">
    <location>
        <begin position="147"/>
        <end position="325"/>
    </location>
</feature>
<gene>
    <name evidence="2" type="ORF">PLOB_00014304</name>
</gene>
<feature type="domain" description="TLDc" evidence="1">
    <location>
        <begin position="440"/>
        <end position="618"/>
    </location>
</feature>
<accession>A0ABN8R7D1</accession>
<dbReference type="Pfam" id="PF07534">
    <property type="entry name" value="TLD"/>
    <property type="match status" value="2"/>
</dbReference>
<name>A0ABN8R7D1_9CNID</name>
<dbReference type="PROSITE" id="PS51886">
    <property type="entry name" value="TLDC"/>
    <property type="match status" value="2"/>
</dbReference>
<reference evidence="2 3" key="1">
    <citation type="submission" date="2022-05" db="EMBL/GenBank/DDBJ databases">
        <authorList>
            <consortium name="Genoscope - CEA"/>
            <person name="William W."/>
        </authorList>
    </citation>
    <scope>NUCLEOTIDE SEQUENCE [LARGE SCALE GENOMIC DNA]</scope>
</reference>
<dbReference type="InterPro" id="IPR045068">
    <property type="entry name" value="BACURD1-3"/>
</dbReference>
<comment type="caution">
    <text evidence="2">The sequence shown here is derived from an EMBL/GenBank/DDBJ whole genome shotgun (WGS) entry which is preliminary data.</text>
</comment>
<evidence type="ECO:0000313" key="2">
    <source>
        <dbReference type="EMBL" id="CAH3173728.1"/>
    </source>
</evidence>
<protein>
    <recommendedName>
        <fullName evidence="1">TLDc domain-containing protein</fullName>
    </recommendedName>
</protein>
<dbReference type="Gene3D" id="3.30.710.10">
    <property type="entry name" value="Potassium Channel Kv1.1, Chain A"/>
    <property type="match status" value="2"/>
</dbReference>
<dbReference type="InterPro" id="IPR000210">
    <property type="entry name" value="BTB/POZ_dom"/>
</dbReference>
<dbReference type="SMART" id="SM00225">
    <property type="entry name" value="BTB"/>
    <property type="match status" value="2"/>
</dbReference>
<dbReference type="Pfam" id="PF02214">
    <property type="entry name" value="BTB_2"/>
    <property type="match status" value="2"/>
</dbReference>
<dbReference type="InterPro" id="IPR011333">
    <property type="entry name" value="SKP1/BTB/POZ_sf"/>
</dbReference>
<dbReference type="InterPro" id="IPR006571">
    <property type="entry name" value="TLDc_dom"/>
</dbReference>
<dbReference type="SUPFAM" id="SSF54695">
    <property type="entry name" value="POZ domain"/>
    <property type="match status" value="2"/>
</dbReference>